<gene>
    <name evidence="7" type="ORF">O9H85_32265</name>
</gene>
<evidence type="ECO:0000313" key="7">
    <source>
        <dbReference type="EMBL" id="MCZ8516951.1"/>
    </source>
</evidence>
<evidence type="ECO:0000256" key="4">
    <source>
        <dbReference type="ARBA" id="ARBA00022827"/>
    </source>
</evidence>
<keyword evidence="3" id="KW-0285">Flavoprotein</keyword>
<dbReference type="RefSeq" id="WP_269885484.1">
    <property type="nucleotide sequence ID" value="NZ_JAQAGZ010000029.1"/>
</dbReference>
<dbReference type="Proteomes" id="UP001527882">
    <property type="component" value="Unassembled WGS sequence"/>
</dbReference>
<dbReference type="PANTHER" id="PTHR42913">
    <property type="entry name" value="APOPTOSIS-INDUCING FACTOR 1"/>
    <property type="match status" value="1"/>
</dbReference>
<proteinExistence type="inferred from homology"/>
<evidence type="ECO:0000256" key="2">
    <source>
        <dbReference type="ARBA" id="ARBA00005272"/>
    </source>
</evidence>
<dbReference type="InterPro" id="IPR036188">
    <property type="entry name" value="FAD/NAD-bd_sf"/>
</dbReference>
<keyword evidence="4" id="KW-0274">FAD</keyword>
<evidence type="ECO:0000259" key="6">
    <source>
        <dbReference type="Pfam" id="PF07992"/>
    </source>
</evidence>
<protein>
    <submittedName>
        <fullName evidence="7">FAD-dependent oxidoreductase</fullName>
    </submittedName>
</protein>
<dbReference type="Pfam" id="PF07992">
    <property type="entry name" value="Pyr_redox_2"/>
    <property type="match status" value="1"/>
</dbReference>
<comment type="similarity">
    <text evidence="2">Belongs to the NADH dehydrogenase family.</text>
</comment>
<evidence type="ECO:0000256" key="3">
    <source>
        <dbReference type="ARBA" id="ARBA00022630"/>
    </source>
</evidence>
<dbReference type="PANTHER" id="PTHR42913:SF9">
    <property type="entry name" value="SLR1591 PROTEIN"/>
    <property type="match status" value="1"/>
</dbReference>
<dbReference type="InterPro" id="IPR017584">
    <property type="entry name" value="Pyridine_nucleo_diS_OxRdtase_N"/>
</dbReference>
<feature type="domain" description="FAD/NAD(P)-binding" evidence="6">
    <location>
        <begin position="4"/>
        <end position="277"/>
    </location>
</feature>
<sequence>MKTLLLVGGGHAHLHILKQLQTGALPGVRTILISPSEFQYYSGMLSGYIEGVYRLDEIRLSLDHLTRRAGIEWMKDRAVSVDPARQTVLTEQGTTVRYDVVSFDIGSLTAHTEITGVAEHAVMIKPYDAVAEIVEKIDRAEQIVVAGGGASGVEVSLAIQARRSKSGKLTPVSLISAGGLLSKSGPAFSRKITEIVQGKGIHLCTNDPVTDLTANRVRLKSGSLPFDQLLWLAGPRAPAIFSRSEVADKAGYLLLNSKLQSVFYPNIFGAGDCVTIDEHPGLDKAGVYAVREAPILWNNLKQFLNDGQLARYKPQRSYLSILSTGGQEGLLLYKGLAFHGGWCWKLKREIDKAFMDNYR</sequence>
<evidence type="ECO:0000256" key="5">
    <source>
        <dbReference type="ARBA" id="ARBA00023002"/>
    </source>
</evidence>
<dbReference type="Gene3D" id="3.50.50.100">
    <property type="match status" value="1"/>
</dbReference>
<dbReference type="InterPro" id="IPR023753">
    <property type="entry name" value="FAD/NAD-binding_dom"/>
</dbReference>
<reference evidence="7 8" key="1">
    <citation type="submission" date="2022-12" db="EMBL/GenBank/DDBJ databases">
        <title>Draft genome sequence of Paenibacillus sp. dW9.</title>
        <authorList>
            <person name="Choi E.-W."/>
            <person name="Kim D.-U."/>
        </authorList>
    </citation>
    <scope>NUCLEOTIDE SEQUENCE [LARGE SCALE GENOMIC DNA]</scope>
    <source>
        <strain evidence="8">dW9</strain>
    </source>
</reference>
<accession>A0ABT4QJS5</accession>
<dbReference type="InterPro" id="IPR051169">
    <property type="entry name" value="NADH-Q_oxidoreductase"/>
</dbReference>
<evidence type="ECO:0000256" key="1">
    <source>
        <dbReference type="ARBA" id="ARBA00001974"/>
    </source>
</evidence>
<comment type="caution">
    <text evidence="7">The sequence shown here is derived from an EMBL/GenBank/DDBJ whole genome shotgun (WGS) entry which is preliminary data.</text>
</comment>
<keyword evidence="8" id="KW-1185">Reference proteome</keyword>
<comment type="cofactor">
    <cofactor evidence="1">
        <name>FAD</name>
        <dbReference type="ChEBI" id="CHEBI:57692"/>
    </cofactor>
</comment>
<organism evidence="7 8">
    <name type="scientific">Paenibacillus gyeongsangnamensis</name>
    <dbReference type="NCBI Taxonomy" id="3388067"/>
    <lineage>
        <taxon>Bacteria</taxon>
        <taxon>Bacillati</taxon>
        <taxon>Bacillota</taxon>
        <taxon>Bacilli</taxon>
        <taxon>Bacillales</taxon>
        <taxon>Paenibacillaceae</taxon>
        <taxon>Paenibacillus</taxon>
    </lineage>
</organism>
<evidence type="ECO:0000313" key="8">
    <source>
        <dbReference type="Proteomes" id="UP001527882"/>
    </source>
</evidence>
<dbReference type="EMBL" id="JAQAGZ010000029">
    <property type="protein sequence ID" value="MCZ8516951.1"/>
    <property type="molecule type" value="Genomic_DNA"/>
</dbReference>
<dbReference type="SUPFAM" id="SSF51905">
    <property type="entry name" value="FAD/NAD(P)-binding domain"/>
    <property type="match status" value="2"/>
</dbReference>
<keyword evidence="5" id="KW-0560">Oxidoreductase</keyword>
<dbReference type="NCBIfam" id="TIGR03169">
    <property type="entry name" value="Nterm_to_SelD"/>
    <property type="match status" value="1"/>
</dbReference>
<name>A0ABT4QJS5_9BACL</name>